<gene>
    <name evidence="2" type="ORF">ACFQGH_18920</name>
    <name evidence="3" type="ORF">ACFQGH_19005</name>
</gene>
<evidence type="ECO:0000256" key="1">
    <source>
        <dbReference type="SAM" id="MobiDB-lite"/>
    </source>
</evidence>
<reference evidence="2" key="3">
    <citation type="submission" date="2024-09" db="EMBL/GenBank/DDBJ databases">
        <authorList>
            <person name="Sun Q."/>
        </authorList>
    </citation>
    <scope>NUCLEOTIDE SEQUENCE</scope>
    <source>
        <strain evidence="2">CGMCC 1.15793</strain>
    </source>
</reference>
<dbReference type="EMBL" id="JBHSXQ010000014">
    <property type="protein sequence ID" value="MFC6907254.1"/>
    <property type="molecule type" value="Genomic_DNA"/>
</dbReference>
<dbReference type="RefSeq" id="WP_340605860.1">
    <property type="nucleotide sequence ID" value="NZ_JBBMXV010000014.1"/>
</dbReference>
<accession>A0ABD5VB75</accession>
<name>A0ABD5VB75_9EURY</name>
<reference evidence="4" key="2">
    <citation type="journal article" date="2019" name="Int. J. Syst. Evol. Microbiol.">
        <title>The Global Catalogue of Microorganisms (GCM) 10K type strain sequencing project: providing services to taxonomists for standard genome sequencing and annotation.</title>
        <authorList>
            <consortium name="The Broad Institute Genomics Platform"/>
            <consortium name="The Broad Institute Genome Sequencing Center for Infectious Disease"/>
            <person name="Wu L."/>
            <person name="Ma J."/>
        </authorList>
    </citation>
    <scope>NUCLEOTIDE SEQUENCE [LARGE SCALE GENOMIC DNA]</scope>
    <source>
        <strain evidence="4">CGMCC 1.3240</strain>
    </source>
</reference>
<organism evidence="2 4">
    <name type="scientific">Halalkalicoccus tibetensis</name>
    <dbReference type="NCBI Taxonomy" id="175632"/>
    <lineage>
        <taxon>Archaea</taxon>
        <taxon>Methanobacteriati</taxon>
        <taxon>Methanobacteriota</taxon>
        <taxon>Stenosarchaea group</taxon>
        <taxon>Halobacteria</taxon>
        <taxon>Halobacteriales</taxon>
        <taxon>Halococcaceae</taxon>
        <taxon>Halalkalicoccus</taxon>
    </lineage>
</organism>
<comment type="caution">
    <text evidence="2">The sequence shown here is derived from an EMBL/GenBank/DDBJ whole genome shotgun (WGS) entry which is preliminary data.</text>
</comment>
<sequence>MSEASYAGSNEMHTEDELLADVLERSAEHPNWQPREKESSIHFDAKSDSYTITSFNRGIYRNLLKRDDFELKWLVGLAEDGTEERLETLKQAAERPALQIVGAVGTLPLSTLKMGAGRQSDHLSRVVGTY</sequence>
<dbReference type="EMBL" id="JBHSXQ010000015">
    <property type="protein sequence ID" value="MFC6907271.1"/>
    <property type="molecule type" value="Genomic_DNA"/>
</dbReference>
<evidence type="ECO:0000313" key="2">
    <source>
        <dbReference type="EMBL" id="MFC6907254.1"/>
    </source>
</evidence>
<reference evidence="2" key="1">
    <citation type="journal article" date="2014" name="Int. J. Syst. Evol. Microbiol.">
        <title>Complete genome sequence of Corynebacterium casei LMG S-19264T (=DSM 44701T), isolated from a smear-ripened cheese.</title>
        <authorList>
            <consortium name="US DOE Joint Genome Institute (JGI-PGF)"/>
            <person name="Walter F."/>
            <person name="Albersmeier A."/>
            <person name="Kalinowski J."/>
            <person name="Ruckert C."/>
        </authorList>
    </citation>
    <scope>NUCLEOTIDE SEQUENCE [LARGE SCALE GENOMIC DNA]</scope>
    <source>
        <strain evidence="2">CGMCC 1.15793</strain>
    </source>
</reference>
<dbReference type="AlphaFoldDB" id="A0ABD5VB75"/>
<keyword evidence="4" id="KW-1185">Reference proteome</keyword>
<proteinExistence type="predicted"/>
<feature type="region of interest" description="Disordered" evidence="1">
    <location>
        <begin position="20"/>
        <end position="40"/>
    </location>
</feature>
<evidence type="ECO:0000313" key="4">
    <source>
        <dbReference type="Proteomes" id="UP001596312"/>
    </source>
</evidence>
<evidence type="ECO:0000313" key="3">
    <source>
        <dbReference type="EMBL" id="MFC6907271.1"/>
    </source>
</evidence>
<dbReference type="Proteomes" id="UP001596312">
    <property type="component" value="Unassembled WGS sequence"/>
</dbReference>
<protein>
    <submittedName>
        <fullName evidence="2">Uncharacterized protein</fullName>
    </submittedName>
</protein>